<evidence type="ECO:0000256" key="1">
    <source>
        <dbReference type="SAM" id="MobiDB-lite"/>
    </source>
</evidence>
<evidence type="ECO:0000313" key="3">
    <source>
        <dbReference type="Proteomes" id="UP001186944"/>
    </source>
</evidence>
<evidence type="ECO:0000313" key="2">
    <source>
        <dbReference type="EMBL" id="KAK3105946.1"/>
    </source>
</evidence>
<sequence length="129" mass="13998">MEDIGRIDGGEGGKEKEENSRGGFNETEVDWGKVPTPAEDGRGQEPESTASPFNHFGRFLTAEEFVKRLNEADGKQSDGVVDGDDAVNQDEKEALMQDEEQIPRDIASPVGSVKRTLAIIGTYNVSSPD</sequence>
<gene>
    <name evidence="2" type="ORF">FSP39_009245</name>
</gene>
<keyword evidence="3" id="KW-1185">Reference proteome</keyword>
<comment type="caution">
    <text evidence="2">The sequence shown here is derived from an EMBL/GenBank/DDBJ whole genome shotgun (WGS) entry which is preliminary data.</text>
</comment>
<feature type="compositionally biased region" description="Basic and acidic residues" evidence="1">
    <location>
        <begin position="1"/>
        <end position="20"/>
    </location>
</feature>
<protein>
    <submittedName>
        <fullName evidence="2">Uncharacterized protein</fullName>
    </submittedName>
</protein>
<name>A0AA88YJD6_PINIB</name>
<organism evidence="2 3">
    <name type="scientific">Pinctada imbricata</name>
    <name type="common">Atlantic pearl-oyster</name>
    <name type="synonym">Pinctada martensii</name>
    <dbReference type="NCBI Taxonomy" id="66713"/>
    <lineage>
        <taxon>Eukaryota</taxon>
        <taxon>Metazoa</taxon>
        <taxon>Spiralia</taxon>
        <taxon>Lophotrochozoa</taxon>
        <taxon>Mollusca</taxon>
        <taxon>Bivalvia</taxon>
        <taxon>Autobranchia</taxon>
        <taxon>Pteriomorphia</taxon>
        <taxon>Pterioida</taxon>
        <taxon>Pterioidea</taxon>
        <taxon>Pteriidae</taxon>
        <taxon>Pinctada</taxon>
    </lineage>
</organism>
<dbReference type="AlphaFoldDB" id="A0AA88YJD6"/>
<proteinExistence type="predicted"/>
<reference evidence="2" key="1">
    <citation type="submission" date="2019-08" db="EMBL/GenBank/DDBJ databases">
        <title>The improved chromosome-level genome for the pearl oyster Pinctada fucata martensii using PacBio sequencing and Hi-C.</title>
        <authorList>
            <person name="Zheng Z."/>
        </authorList>
    </citation>
    <scope>NUCLEOTIDE SEQUENCE</scope>
    <source>
        <strain evidence="2">ZZ-2019</strain>
        <tissue evidence="2">Adductor muscle</tissue>
    </source>
</reference>
<feature type="region of interest" description="Disordered" evidence="1">
    <location>
        <begin position="1"/>
        <end position="55"/>
    </location>
</feature>
<dbReference type="Proteomes" id="UP001186944">
    <property type="component" value="Unassembled WGS sequence"/>
</dbReference>
<accession>A0AA88YJD6</accession>
<dbReference type="EMBL" id="VSWD01000003">
    <property type="protein sequence ID" value="KAK3105946.1"/>
    <property type="molecule type" value="Genomic_DNA"/>
</dbReference>